<organism evidence="2 3">
    <name type="scientific">Xanthoceras sorbifolium</name>
    <dbReference type="NCBI Taxonomy" id="99658"/>
    <lineage>
        <taxon>Eukaryota</taxon>
        <taxon>Viridiplantae</taxon>
        <taxon>Streptophyta</taxon>
        <taxon>Embryophyta</taxon>
        <taxon>Tracheophyta</taxon>
        <taxon>Spermatophyta</taxon>
        <taxon>Magnoliopsida</taxon>
        <taxon>eudicotyledons</taxon>
        <taxon>Gunneridae</taxon>
        <taxon>Pentapetalae</taxon>
        <taxon>rosids</taxon>
        <taxon>malvids</taxon>
        <taxon>Sapindales</taxon>
        <taxon>Sapindaceae</taxon>
        <taxon>Xanthoceroideae</taxon>
        <taxon>Xanthoceras</taxon>
    </lineage>
</organism>
<evidence type="ECO:0000256" key="1">
    <source>
        <dbReference type="SAM" id="MobiDB-lite"/>
    </source>
</evidence>
<accession>A0ABQ8IL54</accession>
<evidence type="ECO:0000313" key="2">
    <source>
        <dbReference type="EMBL" id="KAH7576897.1"/>
    </source>
</evidence>
<gene>
    <name evidence="2" type="ORF">JRO89_XS01G0172300</name>
</gene>
<protein>
    <submittedName>
        <fullName evidence="2">Uncharacterized protein</fullName>
    </submittedName>
</protein>
<dbReference type="EMBL" id="JAFEMO010000001">
    <property type="protein sequence ID" value="KAH7576897.1"/>
    <property type="molecule type" value="Genomic_DNA"/>
</dbReference>
<proteinExistence type="predicted"/>
<evidence type="ECO:0000313" key="3">
    <source>
        <dbReference type="Proteomes" id="UP000827721"/>
    </source>
</evidence>
<feature type="region of interest" description="Disordered" evidence="1">
    <location>
        <begin position="23"/>
        <end position="51"/>
    </location>
</feature>
<dbReference type="Proteomes" id="UP000827721">
    <property type="component" value="Unassembled WGS sequence"/>
</dbReference>
<reference evidence="2 3" key="1">
    <citation type="submission" date="2021-02" db="EMBL/GenBank/DDBJ databases">
        <title>Plant Genome Project.</title>
        <authorList>
            <person name="Zhang R.-G."/>
        </authorList>
    </citation>
    <scope>NUCLEOTIDE SEQUENCE [LARGE SCALE GENOMIC DNA]</scope>
    <source>
        <tissue evidence="2">Leaves</tissue>
    </source>
</reference>
<name>A0ABQ8IL54_9ROSI</name>
<feature type="compositionally biased region" description="Basic residues" evidence="1">
    <location>
        <begin position="37"/>
        <end position="47"/>
    </location>
</feature>
<comment type="caution">
    <text evidence="2">The sequence shown here is derived from an EMBL/GenBank/DDBJ whole genome shotgun (WGS) entry which is preliminary data.</text>
</comment>
<sequence length="131" mass="14782">MNTLVHSTSSNFSRRFDGYEPLDLNSGTGGHEDHQRWRNLSKRRKQPHSVVKTFSYRRDRARHRQIFLKSYTLTSNLGKSGSGKLKKAAVKVKAAAVSVVAFIRMDSLRSCHSRSSTAASSPTRTPVRKCF</sequence>
<keyword evidence="3" id="KW-1185">Reference proteome</keyword>